<name>A0A940S4N1_9RHOB</name>
<sequence length="136" mass="15343">MGFAQFVEAAQKRGWIALSPEAVPKRIRHLAHVVTEDKDAHDPKFGDVLDYMLRTALDKALDGNPRALSCHGFRHYVNDHFASLRQDDGISLAIPDIDRLDVLGDKPKDVNLATYRRAEKPLGPLYRAILTLPRLF</sequence>
<accession>A0A940S4N1</accession>
<organism evidence="1 2">
    <name type="scientific">Sagittula salina</name>
    <dbReference type="NCBI Taxonomy" id="2820268"/>
    <lineage>
        <taxon>Bacteria</taxon>
        <taxon>Pseudomonadati</taxon>
        <taxon>Pseudomonadota</taxon>
        <taxon>Alphaproteobacteria</taxon>
        <taxon>Rhodobacterales</taxon>
        <taxon>Roseobacteraceae</taxon>
        <taxon>Sagittula</taxon>
    </lineage>
</organism>
<proteinExistence type="predicted"/>
<evidence type="ECO:0008006" key="3">
    <source>
        <dbReference type="Google" id="ProtNLM"/>
    </source>
</evidence>
<dbReference type="EMBL" id="JAGISH010000009">
    <property type="protein sequence ID" value="MBP0484055.1"/>
    <property type="molecule type" value="Genomic_DNA"/>
</dbReference>
<protein>
    <recommendedName>
        <fullName evidence="3">Integrase</fullName>
    </recommendedName>
</protein>
<dbReference type="Proteomes" id="UP000675940">
    <property type="component" value="Unassembled WGS sequence"/>
</dbReference>
<evidence type="ECO:0000313" key="2">
    <source>
        <dbReference type="Proteomes" id="UP000675940"/>
    </source>
</evidence>
<keyword evidence="2" id="KW-1185">Reference proteome</keyword>
<reference evidence="1" key="1">
    <citation type="submission" date="2021-03" db="EMBL/GenBank/DDBJ databases">
        <title>Sagittula salina sp. nov. strain M10.9X isolated from the marine waste.</title>
        <authorList>
            <person name="Satari L."/>
            <person name="Molina-Menor E."/>
            <person name="Vidal-Verdu A."/>
            <person name="Pascual J."/>
            <person name="Pereto J."/>
            <person name="Porcar M."/>
        </authorList>
    </citation>
    <scope>NUCLEOTIDE SEQUENCE</scope>
    <source>
        <strain evidence="1">M10.9X</strain>
    </source>
</reference>
<dbReference type="AlphaFoldDB" id="A0A940S4N1"/>
<evidence type="ECO:0000313" key="1">
    <source>
        <dbReference type="EMBL" id="MBP0484055.1"/>
    </source>
</evidence>
<comment type="caution">
    <text evidence="1">The sequence shown here is derived from an EMBL/GenBank/DDBJ whole genome shotgun (WGS) entry which is preliminary data.</text>
</comment>
<gene>
    <name evidence="1" type="ORF">J5474_16360</name>
</gene>